<dbReference type="AlphaFoldDB" id="A0A1C4BHG5"/>
<proteinExistence type="predicted"/>
<dbReference type="InterPro" id="IPR036388">
    <property type="entry name" value="WH-like_DNA-bd_sf"/>
</dbReference>
<dbReference type="InterPro" id="IPR041368">
    <property type="entry name" value="DRP_C"/>
</dbReference>
<dbReference type="InterPro" id="IPR003593">
    <property type="entry name" value="AAA+_ATPase"/>
</dbReference>
<organism evidence="2 3">
    <name type="scientific">Gilliamella bombicola</name>
    <dbReference type="NCBI Taxonomy" id="1798182"/>
    <lineage>
        <taxon>Bacteria</taxon>
        <taxon>Pseudomonadati</taxon>
        <taxon>Pseudomonadota</taxon>
        <taxon>Gammaproteobacteria</taxon>
        <taxon>Orbales</taxon>
        <taxon>Orbaceae</taxon>
        <taxon>Gilliamella</taxon>
    </lineage>
</organism>
<dbReference type="CDD" id="cd00009">
    <property type="entry name" value="AAA"/>
    <property type="match status" value="1"/>
</dbReference>
<dbReference type="SUPFAM" id="SSF52540">
    <property type="entry name" value="P-loop containing nucleoside triphosphate hydrolases"/>
    <property type="match status" value="1"/>
</dbReference>
<keyword evidence="3" id="KW-1185">Reference proteome</keyword>
<reference evidence="3" key="1">
    <citation type="submission" date="2016-08" db="EMBL/GenBank/DDBJ databases">
        <authorList>
            <person name="Varghese N."/>
            <person name="Submissions Spin"/>
        </authorList>
    </citation>
    <scope>NUCLEOTIDE SEQUENCE [LARGE SCALE GENOMIC DNA]</scope>
    <source>
        <strain evidence="3">R-53248</strain>
    </source>
</reference>
<dbReference type="Proteomes" id="UP000199670">
    <property type="component" value="Unassembled WGS sequence"/>
</dbReference>
<evidence type="ECO:0000313" key="2">
    <source>
        <dbReference type="EMBL" id="SCC06273.1"/>
    </source>
</evidence>
<protein>
    <submittedName>
        <fullName evidence="2">5-methylcytosine-specific restriction enzyme B</fullName>
    </submittedName>
</protein>
<dbReference type="InterPro" id="IPR052934">
    <property type="entry name" value="Methyl-DNA_Rec/Restrict_Enz"/>
</dbReference>
<dbReference type="GO" id="GO:0016887">
    <property type="term" value="F:ATP hydrolysis activity"/>
    <property type="evidence" value="ECO:0007669"/>
    <property type="project" value="InterPro"/>
</dbReference>
<evidence type="ECO:0000259" key="1">
    <source>
        <dbReference type="SMART" id="SM00382"/>
    </source>
</evidence>
<dbReference type="Gene3D" id="3.40.50.300">
    <property type="entry name" value="P-loop containing nucleotide triphosphate hydrolases"/>
    <property type="match status" value="1"/>
</dbReference>
<dbReference type="PANTHER" id="PTHR37291:SF1">
    <property type="entry name" value="TYPE IV METHYL-DIRECTED RESTRICTION ENZYME ECOKMCRB SUBUNIT"/>
    <property type="match status" value="1"/>
</dbReference>
<dbReference type="Pfam" id="PF17726">
    <property type="entry name" value="DpnI_C"/>
    <property type="match status" value="1"/>
</dbReference>
<name>A0A1C4BHG5_9GAMM</name>
<accession>A0A1C4BHG5</accession>
<dbReference type="Pfam" id="PF07728">
    <property type="entry name" value="AAA_5"/>
    <property type="match status" value="1"/>
</dbReference>
<gene>
    <name evidence="2" type="ORF">GA0061081_104160</name>
</gene>
<feature type="domain" description="AAA+ ATPase" evidence="1">
    <location>
        <begin position="300"/>
        <end position="464"/>
    </location>
</feature>
<dbReference type="PANTHER" id="PTHR37291">
    <property type="entry name" value="5-METHYLCYTOSINE-SPECIFIC RESTRICTION ENZYME B"/>
    <property type="match status" value="1"/>
</dbReference>
<dbReference type="Gene3D" id="1.10.10.10">
    <property type="entry name" value="Winged helix-like DNA-binding domain superfamily/Winged helix DNA-binding domain"/>
    <property type="match status" value="1"/>
</dbReference>
<dbReference type="STRING" id="1798182.GA0061081_104160"/>
<dbReference type="EMBL" id="FMAQ01000004">
    <property type="protein sequence ID" value="SCC06273.1"/>
    <property type="molecule type" value="Genomic_DNA"/>
</dbReference>
<sequence length="565" mass="65535">MDGIKTYWFLGAKFKGSKDQTEHFISSGIWQNGYDNKLLDVVKSISVGDKVAIKSTYNQKNNLPFDNKGLPVSVMDIKAIGTVTKNYGDGKLLEVDWQQTNLNKKWYFYTNIAAIWSVKDDFWLSKQLINFAFYDQPQDIDAFRNAPYWKSRYGDNNLSNNSSTNANEINEPINDSWLDIVLKRIKQLCYQKNSNIFTRSEFLEHYKENLQLLFPNNNTIESTIDNRFQELRNNNILLFLGGGKYKLLDIDTLNEEENYDNQDMTEPVIIKQSYTQDDLINEGCFIDKQQLQAILKSLRLKKNIILQGPPGTGKTWLAKRLANIIVGYKDSKNIKAIQFHPNMSYEDFIRGYRPSSDGKLALIDGPFLEIINQARNDAQSHYVIVIEEINRGNPAQIFGEMLTLLEADKRNPNEALELTYQHQNEKGVFIPDNLYVIGTMNIADRSLAMLDFALRRRFAFYHLSPHFGENWLNYMQEKNDFSPQQLQDIKHRIEALNQYIINDSTLGKAFTIGHSYFTCLNQEMAAQDWFEHIVRSEIEPLLEEYWFGEPEKLSNAMNILLDDAQ</sequence>
<dbReference type="SMART" id="SM00382">
    <property type="entry name" value="AAA"/>
    <property type="match status" value="1"/>
</dbReference>
<dbReference type="RefSeq" id="WP_167349314.1">
    <property type="nucleotide sequence ID" value="NZ_FMAQ01000004.1"/>
</dbReference>
<evidence type="ECO:0000313" key="3">
    <source>
        <dbReference type="Proteomes" id="UP000199670"/>
    </source>
</evidence>
<dbReference type="GO" id="GO:0005524">
    <property type="term" value="F:ATP binding"/>
    <property type="evidence" value="ECO:0007669"/>
    <property type="project" value="InterPro"/>
</dbReference>
<dbReference type="InterPro" id="IPR027417">
    <property type="entry name" value="P-loop_NTPase"/>
</dbReference>
<dbReference type="InterPro" id="IPR011704">
    <property type="entry name" value="ATPase_dyneun-rel_AAA"/>
</dbReference>